<dbReference type="Proteomes" id="UP000193427">
    <property type="component" value="Chromosome"/>
</dbReference>
<evidence type="ECO:0000256" key="1">
    <source>
        <dbReference type="ARBA" id="ARBA00009437"/>
    </source>
</evidence>
<protein>
    <submittedName>
        <fullName evidence="5">LysR family transcriptional regulator</fullName>
    </submittedName>
</protein>
<dbReference type="PANTHER" id="PTHR30537">
    <property type="entry name" value="HTH-TYPE TRANSCRIPTIONAL REGULATOR"/>
    <property type="match status" value="1"/>
</dbReference>
<dbReference type="Pfam" id="PF03466">
    <property type="entry name" value="LysR_substrate"/>
    <property type="match status" value="1"/>
</dbReference>
<proteinExistence type="inferred from homology"/>
<sequence length="302" mass="32469">MDDLKRMAVFAAVVTHGSMSAAGRAMGLSTSAVSQQVRALEQQSGVTLLTRSTRKLSTTDAGARFAAHCVAMVEAADSARQQLTLAHDAPSGELRLSAPVGFARHVAPALAPLLAANPALTLRLLVDDAMIDLIDARIDLALRAGRLADSTWAARRLCEFEWGLCASPDYLRRHGMPRSPADLHAHQWMVGSRDGAVLQFTMTGPDGEEQTLRLDARIASNNQLTLQQMCVAGLGVAVMTVPDVDEDLRSSRLVRLLPEWRLPGIPVWAVTPQRENQPAKVRHAIAALEAHLRSMDGVSLGG</sequence>
<dbReference type="RefSeq" id="WP_085750105.1">
    <property type="nucleotide sequence ID" value="NZ_BSPR01000008.1"/>
</dbReference>
<dbReference type="SUPFAM" id="SSF46785">
    <property type="entry name" value="Winged helix' DNA-binding domain"/>
    <property type="match status" value="1"/>
</dbReference>
<dbReference type="PROSITE" id="PS50931">
    <property type="entry name" value="HTH_LYSR"/>
    <property type="match status" value="1"/>
</dbReference>
<keyword evidence="2" id="KW-0805">Transcription regulation</keyword>
<reference evidence="5 6" key="1">
    <citation type="submission" date="2016-04" db="EMBL/GenBank/DDBJ databases">
        <title>Complete genome sequence of natural rubber-degrading, novel Gram-negative bacterium, Rhizobacter gummiphilus strain NS21.</title>
        <authorList>
            <person name="Tabata M."/>
            <person name="Kasai D."/>
            <person name="Fukuda M."/>
        </authorList>
    </citation>
    <scope>NUCLEOTIDE SEQUENCE [LARGE SCALE GENOMIC DNA]</scope>
    <source>
        <strain evidence="5 6">NS21</strain>
    </source>
</reference>
<dbReference type="InterPro" id="IPR000847">
    <property type="entry name" value="LysR_HTH_N"/>
</dbReference>
<dbReference type="SUPFAM" id="SSF53850">
    <property type="entry name" value="Periplasmic binding protein-like II"/>
    <property type="match status" value="1"/>
</dbReference>
<keyword evidence="3" id="KW-0238">DNA-binding</keyword>
<dbReference type="Gene3D" id="1.10.10.10">
    <property type="entry name" value="Winged helix-like DNA-binding domain superfamily/Winged helix DNA-binding domain"/>
    <property type="match status" value="1"/>
</dbReference>
<dbReference type="GO" id="GO:0003700">
    <property type="term" value="F:DNA-binding transcription factor activity"/>
    <property type="evidence" value="ECO:0007669"/>
    <property type="project" value="InterPro"/>
</dbReference>
<dbReference type="KEGG" id="rgu:A4W93_07870"/>
<keyword evidence="6" id="KW-1185">Reference proteome</keyword>
<dbReference type="GO" id="GO:0043565">
    <property type="term" value="F:sequence-specific DNA binding"/>
    <property type="evidence" value="ECO:0007669"/>
    <property type="project" value="TreeGrafter"/>
</dbReference>
<dbReference type="InterPro" id="IPR036388">
    <property type="entry name" value="WH-like_DNA-bd_sf"/>
</dbReference>
<accession>A0A1W6L6K5</accession>
<evidence type="ECO:0000256" key="2">
    <source>
        <dbReference type="ARBA" id="ARBA00023015"/>
    </source>
</evidence>
<name>A0A1W6L6K5_9BURK</name>
<dbReference type="EMBL" id="CP015118">
    <property type="protein sequence ID" value="ARN19836.1"/>
    <property type="molecule type" value="Genomic_DNA"/>
</dbReference>
<dbReference type="PANTHER" id="PTHR30537:SF30">
    <property type="entry name" value="TRANSCRIPTIONAL REGULATOR-RELATED"/>
    <property type="match status" value="1"/>
</dbReference>
<evidence type="ECO:0000256" key="3">
    <source>
        <dbReference type="ARBA" id="ARBA00023125"/>
    </source>
</evidence>
<dbReference type="InterPro" id="IPR036390">
    <property type="entry name" value="WH_DNA-bd_sf"/>
</dbReference>
<keyword evidence="4" id="KW-0804">Transcription</keyword>
<dbReference type="InterPro" id="IPR005119">
    <property type="entry name" value="LysR_subst-bd"/>
</dbReference>
<dbReference type="OrthoDB" id="8678019at2"/>
<dbReference type="AlphaFoldDB" id="A0A1W6L6K5"/>
<gene>
    <name evidence="5" type="ORF">A4W93_07870</name>
</gene>
<evidence type="ECO:0000256" key="4">
    <source>
        <dbReference type="ARBA" id="ARBA00023163"/>
    </source>
</evidence>
<dbReference type="FunFam" id="1.10.10.10:FF:000001">
    <property type="entry name" value="LysR family transcriptional regulator"/>
    <property type="match status" value="1"/>
</dbReference>
<comment type="similarity">
    <text evidence="1">Belongs to the LysR transcriptional regulatory family.</text>
</comment>
<evidence type="ECO:0000313" key="6">
    <source>
        <dbReference type="Proteomes" id="UP000193427"/>
    </source>
</evidence>
<evidence type="ECO:0000313" key="5">
    <source>
        <dbReference type="EMBL" id="ARN19836.1"/>
    </source>
</evidence>
<dbReference type="STRING" id="946333.A4W93_07870"/>
<dbReference type="GO" id="GO:0006351">
    <property type="term" value="P:DNA-templated transcription"/>
    <property type="evidence" value="ECO:0007669"/>
    <property type="project" value="TreeGrafter"/>
</dbReference>
<dbReference type="Pfam" id="PF00126">
    <property type="entry name" value="HTH_1"/>
    <property type="match status" value="1"/>
</dbReference>
<dbReference type="Gene3D" id="3.40.190.290">
    <property type="match status" value="1"/>
</dbReference>
<dbReference type="CDD" id="cd08422">
    <property type="entry name" value="PBP2_CrgA_like"/>
    <property type="match status" value="1"/>
</dbReference>
<dbReference type="InterPro" id="IPR058163">
    <property type="entry name" value="LysR-type_TF_proteobact-type"/>
</dbReference>
<organism evidence="5 6">
    <name type="scientific">Piscinibacter gummiphilus</name>
    <dbReference type="NCBI Taxonomy" id="946333"/>
    <lineage>
        <taxon>Bacteria</taxon>
        <taxon>Pseudomonadati</taxon>
        <taxon>Pseudomonadota</taxon>
        <taxon>Betaproteobacteria</taxon>
        <taxon>Burkholderiales</taxon>
        <taxon>Sphaerotilaceae</taxon>
        <taxon>Piscinibacter</taxon>
    </lineage>
</organism>